<dbReference type="CDD" id="cd00077">
    <property type="entry name" value="HDc"/>
    <property type="match status" value="1"/>
</dbReference>
<comment type="caution">
    <text evidence="11">The sequence shown here is derived from an EMBL/GenBank/DDBJ whole genome shotgun (WGS) entry which is preliminary data.</text>
</comment>
<keyword evidence="8" id="KW-0175">Coiled coil</keyword>
<dbReference type="InterPro" id="IPR006674">
    <property type="entry name" value="HD_domain"/>
</dbReference>
<evidence type="ECO:0000259" key="10">
    <source>
        <dbReference type="SMART" id="SM00471"/>
    </source>
</evidence>
<proteinExistence type="predicted"/>
<evidence type="ECO:0000313" key="12">
    <source>
        <dbReference type="Proteomes" id="UP001225761"/>
    </source>
</evidence>
<dbReference type="InterPro" id="IPR003607">
    <property type="entry name" value="HD/PDEase_dom"/>
</dbReference>
<feature type="transmembrane region" description="Helical" evidence="9">
    <location>
        <begin position="368"/>
        <end position="390"/>
    </location>
</feature>
<evidence type="ECO:0000256" key="1">
    <source>
        <dbReference type="ARBA" id="ARBA00004236"/>
    </source>
</evidence>
<dbReference type="Pfam" id="PF18967">
    <property type="entry name" value="PycTM"/>
    <property type="match status" value="1"/>
</dbReference>
<dbReference type="Pfam" id="PF01966">
    <property type="entry name" value="HD"/>
    <property type="match status" value="1"/>
</dbReference>
<reference evidence="11 12" key="1">
    <citation type="submission" date="2023-05" db="EMBL/GenBank/DDBJ databases">
        <title>Novel species of genus Flectobacillus isolated from stream in China.</title>
        <authorList>
            <person name="Lu H."/>
        </authorList>
    </citation>
    <scope>NUCLEOTIDE SEQUENCE [LARGE SCALE GENOMIC DNA]</scope>
    <source>
        <strain evidence="11 12">LFS242W</strain>
    </source>
</reference>
<keyword evidence="4" id="KW-0547">Nucleotide-binding</keyword>
<organism evidence="11 12">
    <name type="scientific">Flectobacillus rivi</name>
    <dbReference type="NCBI Taxonomy" id="2984209"/>
    <lineage>
        <taxon>Bacteria</taxon>
        <taxon>Pseudomonadati</taxon>
        <taxon>Bacteroidota</taxon>
        <taxon>Cytophagia</taxon>
        <taxon>Cytophagales</taxon>
        <taxon>Flectobacillaceae</taxon>
        <taxon>Flectobacillus</taxon>
    </lineage>
</organism>
<feature type="transmembrane region" description="Helical" evidence="9">
    <location>
        <begin position="271"/>
        <end position="296"/>
    </location>
</feature>
<dbReference type="Proteomes" id="UP001225761">
    <property type="component" value="Unassembled WGS sequence"/>
</dbReference>
<evidence type="ECO:0000256" key="8">
    <source>
        <dbReference type="SAM" id="Coils"/>
    </source>
</evidence>
<evidence type="ECO:0000256" key="2">
    <source>
        <dbReference type="ARBA" id="ARBA00022475"/>
    </source>
</evidence>
<dbReference type="SUPFAM" id="SSF109604">
    <property type="entry name" value="HD-domain/PDEase-like"/>
    <property type="match status" value="1"/>
</dbReference>
<keyword evidence="6" id="KW-0051">Antiviral defense</keyword>
<keyword evidence="12" id="KW-1185">Reference proteome</keyword>
<dbReference type="InterPro" id="IPR043760">
    <property type="entry name" value="PycTM_dom"/>
</dbReference>
<keyword evidence="5 9" id="KW-1133">Transmembrane helix</keyword>
<evidence type="ECO:0000256" key="9">
    <source>
        <dbReference type="SAM" id="Phobius"/>
    </source>
</evidence>
<evidence type="ECO:0000256" key="7">
    <source>
        <dbReference type="ARBA" id="ARBA00023136"/>
    </source>
</evidence>
<evidence type="ECO:0000256" key="4">
    <source>
        <dbReference type="ARBA" id="ARBA00022741"/>
    </source>
</evidence>
<evidence type="ECO:0000256" key="3">
    <source>
        <dbReference type="ARBA" id="ARBA00022692"/>
    </source>
</evidence>
<accession>A0ABT6Z8B6</accession>
<evidence type="ECO:0000256" key="6">
    <source>
        <dbReference type="ARBA" id="ARBA00023118"/>
    </source>
</evidence>
<sequence>MHTEKLNLVQQYAESVLSQLPPQFCYHNAQHTEAVVAATKEIAQEEGVKDKALENLLMAAWLHDIGYSVSFDDHETHSIALSQEFLTKIECTEKQIQKISTYIGATRMPQSPHSHKQMILCDADLSHLASENFLEKTEHLRTEICFTKMSLSEKDWLKKTLTFMEEHHYFTAYGKKVLEPRKQKNISLLKDKLEELKQAKKENKEKAKEKEAEAKVKRPDRGIETMFRTTSANHFQLSSMADNKANIMISVNTIVISLIVSILIRKLEENAYLIVPTIMITTVCLLATVFAVLATIPNVTKGKFSKEDIANRSANLLFFGNFHEMELEDYQAGMKEMMNDSEFLYASMTRDIYFLGKVLGKKYKLLRIAYNIFMYGFVASILAFGVAAMLQKHK</sequence>
<name>A0ABT6Z8B6_9BACT</name>
<feature type="transmembrane region" description="Helical" evidence="9">
    <location>
        <begin position="245"/>
        <end position="264"/>
    </location>
</feature>
<dbReference type="Gene3D" id="1.10.3210.10">
    <property type="entry name" value="Hypothetical protein af1432"/>
    <property type="match status" value="1"/>
</dbReference>
<dbReference type="PANTHER" id="PTHR21174:SF0">
    <property type="entry name" value="HD PHOSPHOHYDROLASE FAMILY PROTEIN-RELATED"/>
    <property type="match status" value="1"/>
</dbReference>
<dbReference type="InterPro" id="IPR009218">
    <property type="entry name" value="HD_phosphohydro"/>
</dbReference>
<keyword evidence="3 9" id="KW-0812">Transmembrane</keyword>
<dbReference type="EMBL" id="JASHIE010000018">
    <property type="protein sequence ID" value="MDI9877147.1"/>
    <property type="molecule type" value="Genomic_DNA"/>
</dbReference>
<feature type="coiled-coil region" evidence="8">
    <location>
        <begin position="182"/>
        <end position="217"/>
    </location>
</feature>
<keyword evidence="2" id="KW-1003">Cell membrane</keyword>
<dbReference type="RefSeq" id="WP_283383286.1">
    <property type="nucleotide sequence ID" value="NZ_JASHIE010000018.1"/>
</dbReference>
<evidence type="ECO:0000313" key="11">
    <source>
        <dbReference type="EMBL" id="MDI9877147.1"/>
    </source>
</evidence>
<dbReference type="PANTHER" id="PTHR21174">
    <property type="match status" value="1"/>
</dbReference>
<keyword evidence="7 9" id="KW-0472">Membrane</keyword>
<feature type="domain" description="HD/PDEase" evidence="10">
    <location>
        <begin position="24"/>
        <end position="138"/>
    </location>
</feature>
<evidence type="ECO:0000256" key="5">
    <source>
        <dbReference type="ARBA" id="ARBA00022989"/>
    </source>
</evidence>
<comment type="subcellular location">
    <subcellularLocation>
        <location evidence="1">Cell membrane</location>
    </subcellularLocation>
</comment>
<protein>
    <submittedName>
        <fullName evidence="11">DUF5706 domain-containing protein</fullName>
    </submittedName>
</protein>
<gene>
    <name evidence="11" type="ORF">QM481_21590</name>
</gene>
<dbReference type="SMART" id="SM00471">
    <property type="entry name" value="HDc"/>
    <property type="match status" value="1"/>
</dbReference>